<reference evidence="3 4" key="1">
    <citation type="journal article" date="2024" name="Science">
        <title>Giant polyketide synthase enzymes in the biosynthesis of giant marine polyether toxins.</title>
        <authorList>
            <person name="Fallon T.R."/>
            <person name="Shende V.V."/>
            <person name="Wierzbicki I.H."/>
            <person name="Pendleton A.L."/>
            <person name="Watervoot N.F."/>
            <person name="Auber R.P."/>
            <person name="Gonzalez D.J."/>
            <person name="Wisecaver J.H."/>
            <person name="Moore B.S."/>
        </authorList>
    </citation>
    <scope>NUCLEOTIDE SEQUENCE [LARGE SCALE GENOMIC DNA]</scope>
    <source>
        <strain evidence="3 4">12B1</strain>
    </source>
</reference>
<dbReference type="InterPro" id="IPR025714">
    <property type="entry name" value="Methyltranfer_dom"/>
</dbReference>
<gene>
    <name evidence="3" type="ORF">AB1Y20_022680</name>
</gene>
<organism evidence="3 4">
    <name type="scientific">Prymnesium parvum</name>
    <name type="common">Toxic golden alga</name>
    <dbReference type="NCBI Taxonomy" id="97485"/>
    <lineage>
        <taxon>Eukaryota</taxon>
        <taxon>Haptista</taxon>
        <taxon>Haptophyta</taxon>
        <taxon>Prymnesiophyceae</taxon>
        <taxon>Prymnesiales</taxon>
        <taxon>Prymnesiaceae</taxon>
        <taxon>Prymnesium</taxon>
    </lineage>
</organism>
<dbReference type="Pfam" id="PF13679">
    <property type="entry name" value="Methyltransf_32"/>
    <property type="match status" value="1"/>
</dbReference>
<feature type="domain" description="Methyltransferase" evidence="2">
    <location>
        <begin position="214"/>
        <end position="327"/>
    </location>
</feature>
<evidence type="ECO:0000313" key="4">
    <source>
        <dbReference type="Proteomes" id="UP001515480"/>
    </source>
</evidence>
<name>A0AB34JIA4_PRYPA</name>
<dbReference type="AlphaFoldDB" id="A0AB34JIA4"/>
<proteinExistence type="predicted"/>
<accession>A0AB34JIA4</accession>
<protein>
    <recommendedName>
        <fullName evidence="2">Methyltransferase domain-containing protein</fullName>
    </recommendedName>
</protein>
<dbReference type="InterPro" id="IPR029063">
    <property type="entry name" value="SAM-dependent_MTases_sf"/>
</dbReference>
<feature type="signal peptide" evidence="1">
    <location>
        <begin position="1"/>
        <end position="19"/>
    </location>
</feature>
<comment type="caution">
    <text evidence="3">The sequence shown here is derived from an EMBL/GenBank/DDBJ whole genome shotgun (WGS) entry which is preliminary data.</text>
</comment>
<evidence type="ECO:0000313" key="3">
    <source>
        <dbReference type="EMBL" id="KAL1521126.1"/>
    </source>
</evidence>
<dbReference type="Gene3D" id="3.40.50.150">
    <property type="entry name" value="Vaccinia Virus protein VP39"/>
    <property type="match status" value="1"/>
</dbReference>
<evidence type="ECO:0000256" key="1">
    <source>
        <dbReference type="SAM" id="SignalP"/>
    </source>
</evidence>
<evidence type="ECO:0000259" key="2">
    <source>
        <dbReference type="Pfam" id="PF13679"/>
    </source>
</evidence>
<dbReference type="EMBL" id="JBGBPQ010000008">
    <property type="protein sequence ID" value="KAL1521126.1"/>
    <property type="molecule type" value="Genomic_DNA"/>
</dbReference>
<feature type="chain" id="PRO_5044339084" description="Methyltransferase domain-containing protein" evidence="1">
    <location>
        <begin position="20"/>
        <end position="416"/>
    </location>
</feature>
<keyword evidence="1" id="KW-0732">Signal</keyword>
<dbReference type="SUPFAM" id="SSF53335">
    <property type="entry name" value="S-adenosyl-L-methionine-dependent methyltransferases"/>
    <property type="match status" value="1"/>
</dbReference>
<sequence length="416" mass="45185">MVWLLLGWALASLPSPRRTSRAPLRPVRTLQRELILSGERATQLLCWPYVKGEACDCAQRKAHLFAHCCGAALSHALGVGDGCRWIDCRKPHPRGVVEQLSAWHAAARAPADDSAASAAPLLAPCRSVRTATGVAPPPRCTVPARAVAARMERHADESEYVFRLLREPFFASLLRAQPTRRLLAQRGAIKEVCEAYAAVAQVRGLLWQAGRAEAAANGAGLTVLDVCSGKGLTSVLLRRALPEARVVMFDLNGEMELSHLALDPRLDFVLLDLFSREAPAILHERLEGSTVGVAVGTHLCGALSSRFISLAASLEGIDAFTLCPCCLKGSLGHQVKRRAKQLGRSNYDVLVESLAEVCVHELQTAVCDDVAARSWKRERWHALENRDVLRLSSDPEMLSPKNSFISIVKGDGAPQL</sequence>
<dbReference type="Proteomes" id="UP001515480">
    <property type="component" value="Unassembled WGS sequence"/>
</dbReference>
<keyword evidence="4" id="KW-1185">Reference proteome</keyword>